<evidence type="ECO:0000256" key="3">
    <source>
        <dbReference type="ARBA" id="ARBA00004775"/>
    </source>
</evidence>
<dbReference type="FunFam" id="3.40.50.10490:FF:000001">
    <property type="entry name" value="Glutamine--fructose-6-phosphate aminotransferase [isomerizing]"/>
    <property type="match status" value="1"/>
</dbReference>
<comment type="pathway">
    <text evidence="3">Nucleotide-sugar biosynthesis; UDP-N-acetyl-alpha-D-glucosamine biosynthesis; alpha-D-glucosamine 6-phosphate from D-fructose 6-phosphate: step 1/1.</text>
</comment>
<dbReference type="OrthoDB" id="15235at2759"/>
<dbReference type="SUPFAM" id="SSF56235">
    <property type="entry name" value="N-terminal nucleophile aminohydrolases (Ntn hydrolases)"/>
    <property type="match status" value="1"/>
</dbReference>
<evidence type="ECO:0000313" key="14">
    <source>
        <dbReference type="EMBL" id="KXS14880.1"/>
    </source>
</evidence>
<dbReference type="GO" id="GO:0006487">
    <property type="term" value="P:protein N-linked glycosylation"/>
    <property type="evidence" value="ECO:0007669"/>
    <property type="project" value="TreeGrafter"/>
</dbReference>
<dbReference type="FunFam" id="3.60.20.10:FF:000052">
    <property type="entry name" value="Glutamine--fructose-6-phosphate aminotransferase [isomerizing] 2"/>
    <property type="match status" value="1"/>
</dbReference>
<dbReference type="GO" id="GO:0006048">
    <property type="term" value="P:UDP-N-acetylglucosamine biosynthetic process"/>
    <property type="evidence" value="ECO:0007669"/>
    <property type="project" value="UniProtKB-UniPathway"/>
</dbReference>
<evidence type="ECO:0000259" key="13">
    <source>
        <dbReference type="PROSITE" id="PS51464"/>
    </source>
</evidence>
<dbReference type="EMBL" id="KQ965766">
    <property type="protein sequence ID" value="KXS14880.1"/>
    <property type="molecule type" value="Genomic_DNA"/>
</dbReference>
<dbReference type="InterPro" id="IPR047084">
    <property type="entry name" value="GFAT_N"/>
</dbReference>
<feature type="domain" description="Glutamine amidotransferase type-2" evidence="12">
    <location>
        <begin position="2"/>
        <end position="330"/>
    </location>
</feature>
<evidence type="ECO:0000313" key="15">
    <source>
        <dbReference type="Proteomes" id="UP000070544"/>
    </source>
</evidence>
<organism evidence="14 15">
    <name type="scientific">Gonapodya prolifera (strain JEL478)</name>
    <name type="common">Monoblepharis prolifera</name>
    <dbReference type="NCBI Taxonomy" id="1344416"/>
    <lineage>
        <taxon>Eukaryota</taxon>
        <taxon>Fungi</taxon>
        <taxon>Fungi incertae sedis</taxon>
        <taxon>Chytridiomycota</taxon>
        <taxon>Chytridiomycota incertae sedis</taxon>
        <taxon>Monoblepharidomycetes</taxon>
        <taxon>Monoblepharidales</taxon>
        <taxon>Gonapodyaceae</taxon>
        <taxon>Gonapodya</taxon>
    </lineage>
</organism>
<keyword evidence="6" id="KW-0808">Transferase</keyword>
<keyword evidence="7" id="KW-0677">Repeat</keyword>
<dbReference type="CDD" id="cd00714">
    <property type="entry name" value="GFAT"/>
    <property type="match status" value="1"/>
</dbReference>
<comment type="function">
    <text evidence="2">Involved in amino sugar synthesis (formation of chitin, supplies the amino sugars of asparagine-linked oligosaccharides of glycoproteins).</text>
</comment>
<dbReference type="InterPro" id="IPR029055">
    <property type="entry name" value="Ntn_hydrolases_N"/>
</dbReference>
<keyword evidence="8" id="KW-0315">Glutamine amidotransferase</keyword>
<dbReference type="InterPro" id="IPR035466">
    <property type="entry name" value="GlmS/AgaS_SIS"/>
</dbReference>
<dbReference type="InterPro" id="IPR001347">
    <property type="entry name" value="SIS_dom"/>
</dbReference>
<dbReference type="EC" id="2.6.1.16" evidence="4"/>
<dbReference type="STRING" id="1344416.A0A139ADN9"/>
<dbReference type="GO" id="GO:0097367">
    <property type="term" value="F:carbohydrate derivative binding"/>
    <property type="evidence" value="ECO:0007669"/>
    <property type="project" value="InterPro"/>
</dbReference>
<protein>
    <recommendedName>
        <fullName evidence="4">glutamine--fructose-6-phosphate transaminase (isomerizing)</fullName>
        <ecNumber evidence="4">2.6.1.16</ecNumber>
    </recommendedName>
    <alternativeName>
        <fullName evidence="10">D-fructose-6-phosphate amidotransferase</fullName>
    </alternativeName>
    <alternativeName>
        <fullName evidence="9">Hexosephosphate aminotransferase</fullName>
    </alternativeName>
</protein>
<dbReference type="UniPathway" id="UPA00113">
    <property type="reaction ID" value="UER00528"/>
</dbReference>
<evidence type="ECO:0000256" key="2">
    <source>
        <dbReference type="ARBA" id="ARBA00003267"/>
    </source>
</evidence>
<feature type="compositionally biased region" description="Basic and acidic residues" evidence="11">
    <location>
        <begin position="357"/>
        <end position="366"/>
    </location>
</feature>
<reference evidence="14 15" key="1">
    <citation type="journal article" date="2015" name="Genome Biol. Evol.">
        <title>Phylogenomic analyses indicate that early fungi evolved digesting cell walls of algal ancestors of land plants.</title>
        <authorList>
            <person name="Chang Y."/>
            <person name="Wang S."/>
            <person name="Sekimoto S."/>
            <person name="Aerts A.L."/>
            <person name="Choi C."/>
            <person name="Clum A."/>
            <person name="LaButti K.M."/>
            <person name="Lindquist E.A."/>
            <person name="Yee Ngan C."/>
            <person name="Ohm R.A."/>
            <person name="Salamov A.A."/>
            <person name="Grigoriev I.V."/>
            <person name="Spatafora J.W."/>
            <person name="Berbee M.L."/>
        </authorList>
    </citation>
    <scope>NUCLEOTIDE SEQUENCE [LARGE SCALE GENOMIC DNA]</scope>
    <source>
        <strain evidence="14 15">JEL478</strain>
    </source>
</reference>
<keyword evidence="5" id="KW-0032">Aminotransferase</keyword>
<evidence type="ECO:0000256" key="7">
    <source>
        <dbReference type="ARBA" id="ARBA00022737"/>
    </source>
</evidence>
<evidence type="ECO:0000256" key="8">
    <source>
        <dbReference type="ARBA" id="ARBA00022962"/>
    </source>
</evidence>
<dbReference type="Pfam" id="PF01380">
    <property type="entry name" value="SIS"/>
    <property type="match status" value="2"/>
</dbReference>
<evidence type="ECO:0000259" key="12">
    <source>
        <dbReference type="PROSITE" id="PS51278"/>
    </source>
</evidence>
<keyword evidence="15" id="KW-1185">Reference proteome</keyword>
<dbReference type="AlphaFoldDB" id="A0A139ADN9"/>
<dbReference type="PROSITE" id="PS51278">
    <property type="entry name" value="GATASE_TYPE_2"/>
    <property type="match status" value="1"/>
</dbReference>
<evidence type="ECO:0000256" key="6">
    <source>
        <dbReference type="ARBA" id="ARBA00022679"/>
    </source>
</evidence>
<sequence length="772" mass="84789">MCGIFGYVNYLVEKKRGDIIDIIINGLKQLEYRGYDSAGLCIEGDNPGELLLYKAVGKVALLKAKVDAATIDKNKTFLSHGGMAHTRWATHGVPSERNCHPHRSDKKNEFVVVHNGMLTNYNKIRTYLEKHGYVFESDTDTEAIAKLLKFINDAEPNQTFDVLLKKALAILEGSLAVIVKSTHFPEALACARRGSPLVIGIRAQKDVKEVPVHREDIELVKPGEEDKVLDAIEARRGNSSTNLLAAGGTSSGNLLAIPGATGGISRSASQPDLLGPDPNLYRTKSTMFLSEDDQPIPIEFFIASDASPIVEHTKQVIYLEDYDVAILNDGELHVHVAKPKTQEEKIKELLPSPPPKPKPEPKKEQVPKGVIQTLELEVSRIKKGDYDHYMKKEINEQPDSVMDTMRGRINFQEHKVRLGGLVKEMERLKTARRMIFIACGTSYHSAVGTQALFEELTELPCTVEIASNFLDRRAPIFPSDVCVFISQSGETKDTLNALNFCKAKGALCVGIVNTVGSSISIATHCGVHVNAGPEIGVASTKAYTSQFITLVMMALVISEDNPKKAARRREIIDALHELPDQVRRVLALDIDIKTMSAQYYPKERNSVIIGRGHQFATCLEGALKIKEITYMATDGVQAGELKHGPMALIEPALGIILVMTDNSLFPEAESAFEQVRARGGQPIILCNEGDKRIPAACTPIGWLESLLPPGTTLGQKQRNDWMGARALRIPKTVDALEGILTVIPLQLMAYHIAVNQGKDPDNPRNLAKSVTV</sequence>
<dbReference type="GO" id="GO:0006002">
    <property type="term" value="P:fructose 6-phosphate metabolic process"/>
    <property type="evidence" value="ECO:0007669"/>
    <property type="project" value="TreeGrafter"/>
</dbReference>
<evidence type="ECO:0000256" key="10">
    <source>
        <dbReference type="ARBA" id="ARBA00033302"/>
    </source>
</evidence>
<evidence type="ECO:0000256" key="5">
    <source>
        <dbReference type="ARBA" id="ARBA00022576"/>
    </source>
</evidence>
<dbReference type="PROSITE" id="PS51464">
    <property type="entry name" value="SIS"/>
    <property type="match status" value="2"/>
</dbReference>
<evidence type="ECO:0000256" key="1">
    <source>
        <dbReference type="ARBA" id="ARBA00001031"/>
    </source>
</evidence>
<proteinExistence type="predicted"/>
<dbReference type="PANTHER" id="PTHR10937">
    <property type="entry name" value="GLUCOSAMINE--FRUCTOSE-6-PHOSPHATE AMINOTRANSFERASE, ISOMERIZING"/>
    <property type="match status" value="1"/>
</dbReference>
<evidence type="ECO:0000256" key="9">
    <source>
        <dbReference type="ARBA" id="ARBA00029805"/>
    </source>
</evidence>
<name>A0A139ADN9_GONPJ</name>
<dbReference type="Gene3D" id="3.40.50.10490">
    <property type="entry name" value="Glucose-6-phosphate isomerase like protein, domain 1"/>
    <property type="match status" value="2"/>
</dbReference>
<dbReference type="GO" id="GO:0004360">
    <property type="term" value="F:glutamine-fructose-6-phosphate transaminase (isomerizing) activity"/>
    <property type="evidence" value="ECO:0007669"/>
    <property type="project" value="UniProtKB-EC"/>
</dbReference>
<feature type="domain" description="SIS" evidence="13">
    <location>
        <begin position="595"/>
        <end position="763"/>
    </location>
</feature>
<dbReference type="InterPro" id="IPR046348">
    <property type="entry name" value="SIS_dom_sf"/>
</dbReference>
<evidence type="ECO:0000256" key="11">
    <source>
        <dbReference type="SAM" id="MobiDB-lite"/>
    </source>
</evidence>
<dbReference type="Pfam" id="PF13522">
    <property type="entry name" value="GATase_6"/>
    <property type="match status" value="1"/>
</dbReference>
<dbReference type="Gene3D" id="3.60.20.10">
    <property type="entry name" value="Glutamine Phosphoribosylpyrophosphate, subunit 1, domain 1"/>
    <property type="match status" value="1"/>
</dbReference>
<dbReference type="Proteomes" id="UP000070544">
    <property type="component" value="Unassembled WGS sequence"/>
</dbReference>
<accession>A0A139ADN9</accession>
<dbReference type="CDD" id="cd05008">
    <property type="entry name" value="SIS_GlmS_GlmD_1"/>
    <property type="match status" value="1"/>
</dbReference>
<dbReference type="InterPro" id="IPR035490">
    <property type="entry name" value="GlmS/FrlB_SIS"/>
</dbReference>
<dbReference type="CDD" id="cd05009">
    <property type="entry name" value="SIS_GlmS_GlmD_2"/>
    <property type="match status" value="1"/>
</dbReference>
<dbReference type="SUPFAM" id="SSF53697">
    <property type="entry name" value="SIS domain"/>
    <property type="match status" value="1"/>
</dbReference>
<gene>
    <name evidence="14" type="ORF">M427DRAFT_112366</name>
</gene>
<evidence type="ECO:0000256" key="4">
    <source>
        <dbReference type="ARBA" id="ARBA00012916"/>
    </source>
</evidence>
<dbReference type="PANTHER" id="PTHR10937:SF0">
    <property type="entry name" value="GLUTAMINE--FRUCTOSE-6-PHOSPHATE TRANSAMINASE (ISOMERIZING)"/>
    <property type="match status" value="1"/>
</dbReference>
<dbReference type="InterPro" id="IPR017932">
    <property type="entry name" value="GATase_2_dom"/>
</dbReference>
<feature type="domain" description="SIS" evidence="13">
    <location>
        <begin position="424"/>
        <end position="564"/>
    </location>
</feature>
<comment type="catalytic activity">
    <reaction evidence="1">
        <text>D-fructose 6-phosphate + L-glutamine = D-glucosamine 6-phosphate + L-glutamate</text>
        <dbReference type="Rhea" id="RHEA:13237"/>
        <dbReference type="ChEBI" id="CHEBI:29985"/>
        <dbReference type="ChEBI" id="CHEBI:58359"/>
        <dbReference type="ChEBI" id="CHEBI:58725"/>
        <dbReference type="ChEBI" id="CHEBI:61527"/>
        <dbReference type="EC" id="2.6.1.16"/>
    </reaction>
</comment>
<feature type="region of interest" description="Disordered" evidence="11">
    <location>
        <begin position="340"/>
        <end position="368"/>
    </location>
</feature>